<dbReference type="Proteomes" id="UP001361239">
    <property type="component" value="Unassembled WGS sequence"/>
</dbReference>
<evidence type="ECO:0000256" key="1">
    <source>
        <dbReference type="SAM" id="Phobius"/>
    </source>
</evidence>
<gene>
    <name evidence="2" type="ORF">WG901_15895</name>
</gene>
<keyword evidence="1" id="KW-0812">Transmembrane</keyword>
<keyword evidence="1" id="KW-0472">Membrane</keyword>
<sequence>MEDTQTDAARAKRRIHMEAALADYPHLSEERLAALLGWFRKEATALDVAMVASNPDIVEPYRRFRAEHIDPISGKDWIKGLLIAGLAGLLVLVIVWRAF</sequence>
<accession>A0ABU8RYH7</accession>
<name>A0ABU8RYH7_9SPHN</name>
<evidence type="ECO:0000313" key="2">
    <source>
        <dbReference type="EMBL" id="MEJ5978135.1"/>
    </source>
</evidence>
<dbReference type="RefSeq" id="WP_339588074.1">
    <property type="nucleotide sequence ID" value="NZ_JBBHJZ010000003.1"/>
</dbReference>
<protein>
    <submittedName>
        <fullName evidence="2">Uncharacterized protein</fullName>
    </submittedName>
</protein>
<reference evidence="2 3" key="1">
    <citation type="submission" date="2024-03" db="EMBL/GenBank/DDBJ databases">
        <authorList>
            <person name="Jo J.-H."/>
        </authorList>
    </citation>
    <scope>NUCLEOTIDE SEQUENCE [LARGE SCALE GENOMIC DNA]</scope>
    <source>
        <strain evidence="2 3">PS1R-30</strain>
    </source>
</reference>
<evidence type="ECO:0000313" key="3">
    <source>
        <dbReference type="Proteomes" id="UP001361239"/>
    </source>
</evidence>
<keyword evidence="1" id="KW-1133">Transmembrane helix</keyword>
<keyword evidence="3" id="KW-1185">Reference proteome</keyword>
<feature type="transmembrane region" description="Helical" evidence="1">
    <location>
        <begin position="77"/>
        <end position="96"/>
    </location>
</feature>
<proteinExistence type="predicted"/>
<dbReference type="EMBL" id="JBBHJZ010000003">
    <property type="protein sequence ID" value="MEJ5978135.1"/>
    <property type="molecule type" value="Genomic_DNA"/>
</dbReference>
<comment type="caution">
    <text evidence="2">The sequence shown here is derived from an EMBL/GenBank/DDBJ whole genome shotgun (WGS) entry which is preliminary data.</text>
</comment>
<organism evidence="2 3">
    <name type="scientific">Novosphingobium anseongense</name>
    <dbReference type="NCBI Taxonomy" id="3133436"/>
    <lineage>
        <taxon>Bacteria</taxon>
        <taxon>Pseudomonadati</taxon>
        <taxon>Pseudomonadota</taxon>
        <taxon>Alphaproteobacteria</taxon>
        <taxon>Sphingomonadales</taxon>
        <taxon>Sphingomonadaceae</taxon>
        <taxon>Novosphingobium</taxon>
    </lineage>
</organism>